<organism evidence="8 9">
    <name type="scientific">Sphingobacterium allocomposti</name>
    <dbReference type="NCBI Taxonomy" id="415956"/>
    <lineage>
        <taxon>Bacteria</taxon>
        <taxon>Pseudomonadati</taxon>
        <taxon>Bacteroidota</taxon>
        <taxon>Sphingobacteriia</taxon>
        <taxon>Sphingobacteriales</taxon>
        <taxon>Sphingobacteriaceae</taxon>
        <taxon>Sphingobacterium</taxon>
    </lineage>
</organism>
<dbReference type="AlphaFoldDB" id="A0A5S5DEX8"/>
<keyword evidence="6 7" id="KW-0472">Membrane</keyword>
<keyword evidence="3" id="KW-1003">Cell membrane</keyword>
<feature type="transmembrane region" description="Helical" evidence="7">
    <location>
        <begin position="441"/>
        <end position="462"/>
    </location>
</feature>
<dbReference type="RefSeq" id="WP_148908745.1">
    <property type="nucleotide sequence ID" value="NZ_VNHX01000011.1"/>
</dbReference>
<feature type="transmembrane region" description="Helical" evidence="7">
    <location>
        <begin position="42"/>
        <end position="66"/>
    </location>
</feature>
<dbReference type="InterPro" id="IPR050833">
    <property type="entry name" value="Poly_Biosynth_Transport"/>
</dbReference>
<evidence type="ECO:0000256" key="3">
    <source>
        <dbReference type="ARBA" id="ARBA00022475"/>
    </source>
</evidence>
<dbReference type="Proteomes" id="UP000325105">
    <property type="component" value="Unassembled WGS sequence"/>
</dbReference>
<name>A0A5S5DEX8_9SPHI</name>
<dbReference type="EMBL" id="VNHX01000011">
    <property type="protein sequence ID" value="TYP94613.1"/>
    <property type="molecule type" value="Genomic_DNA"/>
</dbReference>
<feature type="transmembrane region" description="Helical" evidence="7">
    <location>
        <begin position="413"/>
        <end position="435"/>
    </location>
</feature>
<evidence type="ECO:0000256" key="1">
    <source>
        <dbReference type="ARBA" id="ARBA00004651"/>
    </source>
</evidence>
<feature type="transmembrane region" description="Helical" evidence="7">
    <location>
        <begin position="78"/>
        <end position="101"/>
    </location>
</feature>
<feature type="transmembrane region" description="Helical" evidence="7">
    <location>
        <begin position="12"/>
        <end position="36"/>
    </location>
</feature>
<protein>
    <submittedName>
        <fullName evidence="8">O-antigen/teichoic acid export membrane protein</fullName>
    </submittedName>
</protein>
<evidence type="ECO:0000256" key="7">
    <source>
        <dbReference type="SAM" id="Phobius"/>
    </source>
</evidence>
<reference evidence="8 9" key="1">
    <citation type="submission" date="2019-07" db="EMBL/GenBank/DDBJ databases">
        <title>Genomic Encyclopedia of Archaeal and Bacterial Type Strains, Phase II (KMG-II): from individual species to whole genera.</title>
        <authorList>
            <person name="Goeker M."/>
        </authorList>
    </citation>
    <scope>NUCLEOTIDE SEQUENCE [LARGE SCALE GENOMIC DNA]</scope>
    <source>
        <strain evidence="8 9">DSM 18850</strain>
    </source>
</reference>
<comment type="caution">
    <text evidence="8">The sequence shown here is derived from an EMBL/GenBank/DDBJ whole genome shotgun (WGS) entry which is preliminary data.</text>
</comment>
<keyword evidence="9" id="KW-1185">Reference proteome</keyword>
<feature type="transmembrane region" description="Helical" evidence="7">
    <location>
        <begin position="146"/>
        <end position="163"/>
    </location>
</feature>
<feature type="transmembrane region" description="Helical" evidence="7">
    <location>
        <begin position="289"/>
        <end position="309"/>
    </location>
</feature>
<feature type="transmembrane region" description="Helical" evidence="7">
    <location>
        <begin position="113"/>
        <end position="134"/>
    </location>
</feature>
<dbReference type="PANTHER" id="PTHR30250:SF10">
    <property type="entry name" value="LIPOPOLYSACCHARIDE BIOSYNTHESIS PROTEIN WZXC"/>
    <property type="match status" value="1"/>
</dbReference>
<sequence length="478" mass="54388">MVVKGNFQHIFWSFLQQFSSQIVTFFVSVILARLLMPEDFGAIALFSVLVSLSNALVDGGLTVSIIRSKHCTAEDYDTVFIFNTLISGCLYILVFFISGIVSDFYEMPELKSIIQVYALVIVVNAFSAVQKTILIRDLKFRKQFNIQLPALIVGSTVGIIVAYEGKGVWSLVFMQLTTATCESILFWISSKWFPKIRFAKEKFIYHFNFGFKIALSNLLNILFANAYTIVVGKFFSRETLGFYNRADTLKQLPVNNISNALNKVSFPLFAKVQDDNIKLKALYGTLMRSVIYVIAPILSFMVVTAEPIIRFLLTDKWLPSAAYLQILCISGLLYPLHSYNLNILQVKGRADLFLKLEVVKKVIIVVVLFISIRYGMIGLVWGQVVISFLSYFVNSYYSGKFLDYHWFKQLSEISGSITLSVLIGTATFFVIMPVLNVQSQFMLIISNLFIIFSSYFLISYIMKFKEIHLILSLLKLKK</sequence>
<proteinExistence type="inferred from homology"/>
<evidence type="ECO:0000313" key="9">
    <source>
        <dbReference type="Proteomes" id="UP000325105"/>
    </source>
</evidence>
<evidence type="ECO:0000256" key="2">
    <source>
        <dbReference type="ARBA" id="ARBA00007430"/>
    </source>
</evidence>
<dbReference type="PANTHER" id="PTHR30250">
    <property type="entry name" value="PST FAMILY PREDICTED COLANIC ACID TRANSPORTER"/>
    <property type="match status" value="1"/>
</dbReference>
<comment type="similarity">
    <text evidence="2">Belongs to the polysaccharide synthase family.</text>
</comment>
<keyword evidence="4 7" id="KW-0812">Transmembrane</keyword>
<feature type="transmembrane region" description="Helical" evidence="7">
    <location>
        <begin position="209"/>
        <end position="230"/>
    </location>
</feature>
<dbReference type="OrthoDB" id="9770347at2"/>
<evidence type="ECO:0000256" key="4">
    <source>
        <dbReference type="ARBA" id="ARBA00022692"/>
    </source>
</evidence>
<dbReference type="GO" id="GO:0005886">
    <property type="term" value="C:plasma membrane"/>
    <property type="evidence" value="ECO:0007669"/>
    <property type="project" value="UniProtKB-SubCell"/>
</dbReference>
<feature type="transmembrane region" description="Helical" evidence="7">
    <location>
        <begin position="362"/>
        <end position="392"/>
    </location>
</feature>
<dbReference type="CDD" id="cd13127">
    <property type="entry name" value="MATE_tuaB_like"/>
    <property type="match status" value="1"/>
</dbReference>
<comment type="subcellular location">
    <subcellularLocation>
        <location evidence="1">Cell membrane</location>
        <topology evidence="1">Multi-pass membrane protein</topology>
    </subcellularLocation>
</comment>
<gene>
    <name evidence="8" type="ORF">BC792_11121</name>
</gene>
<evidence type="ECO:0000313" key="8">
    <source>
        <dbReference type="EMBL" id="TYP94613.1"/>
    </source>
</evidence>
<accession>A0A5S5DEX8</accession>
<dbReference type="Pfam" id="PF13440">
    <property type="entry name" value="Polysacc_synt_3"/>
    <property type="match status" value="1"/>
</dbReference>
<evidence type="ECO:0000256" key="6">
    <source>
        <dbReference type="ARBA" id="ARBA00023136"/>
    </source>
</evidence>
<evidence type="ECO:0000256" key="5">
    <source>
        <dbReference type="ARBA" id="ARBA00022989"/>
    </source>
</evidence>
<feature type="transmembrane region" description="Helical" evidence="7">
    <location>
        <begin position="321"/>
        <end position="342"/>
    </location>
</feature>
<keyword evidence="5 7" id="KW-1133">Transmembrane helix</keyword>